<keyword evidence="2" id="KW-1185">Reference proteome</keyword>
<dbReference type="Proteomes" id="UP001597418">
    <property type="component" value="Unassembled WGS sequence"/>
</dbReference>
<organism evidence="1 2">
    <name type="scientific">Sphingobacterium populi</name>
    <dbReference type="NCBI Taxonomy" id="1812824"/>
    <lineage>
        <taxon>Bacteria</taxon>
        <taxon>Pseudomonadati</taxon>
        <taxon>Bacteroidota</taxon>
        <taxon>Sphingobacteriia</taxon>
        <taxon>Sphingobacteriales</taxon>
        <taxon>Sphingobacteriaceae</taxon>
        <taxon>Sphingobacterium</taxon>
    </lineage>
</organism>
<evidence type="ECO:0008006" key="3">
    <source>
        <dbReference type="Google" id="ProtNLM"/>
    </source>
</evidence>
<accession>A0ABW5UF32</accession>
<dbReference type="InterPro" id="IPR032710">
    <property type="entry name" value="NTF2-like_dom_sf"/>
</dbReference>
<evidence type="ECO:0000313" key="2">
    <source>
        <dbReference type="Proteomes" id="UP001597418"/>
    </source>
</evidence>
<gene>
    <name evidence="1" type="ORF">ACFSQ6_13935</name>
</gene>
<name>A0ABW5UF32_9SPHI</name>
<dbReference type="EMBL" id="JBHUMB010000014">
    <property type="protein sequence ID" value="MFD2744493.1"/>
    <property type="molecule type" value="Genomic_DNA"/>
</dbReference>
<proteinExistence type="predicted"/>
<comment type="caution">
    <text evidence="1">The sequence shown here is derived from an EMBL/GenBank/DDBJ whole genome shotgun (WGS) entry which is preliminary data.</text>
</comment>
<dbReference type="RefSeq" id="WP_066751926.1">
    <property type="nucleotide sequence ID" value="NZ_JBHUMB010000014.1"/>
</dbReference>
<dbReference type="SUPFAM" id="SSF54427">
    <property type="entry name" value="NTF2-like"/>
    <property type="match status" value="1"/>
</dbReference>
<sequence length="130" mass="15097">MKLTVPDDCDNSPRRRILRDLLKKWYTADWDNLSAMLHDDFTFRLVEQSRTIFKEDLKSYLSSGNHTIHLTIDKILSHGKFGAVKGMVEQSVGKTNFAFFMEFRSAGNDLIHSIVLFNINHEEHVVDRVD</sequence>
<protein>
    <recommendedName>
        <fullName evidence="3">Nuclear transport factor 2 family protein</fullName>
    </recommendedName>
</protein>
<evidence type="ECO:0000313" key="1">
    <source>
        <dbReference type="EMBL" id="MFD2744493.1"/>
    </source>
</evidence>
<reference evidence="2" key="1">
    <citation type="journal article" date="2019" name="Int. J. Syst. Evol. Microbiol.">
        <title>The Global Catalogue of Microorganisms (GCM) 10K type strain sequencing project: providing services to taxonomists for standard genome sequencing and annotation.</title>
        <authorList>
            <consortium name="The Broad Institute Genomics Platform"/>
            <consortium name="The Broad Institute Genome Sequencing Center for Infectious Disease"/>
            <person name="Wu L."/>
            <person name="Ma J."/>
        </authorList>
    </citation>
    <scope>NUCLEOTIDE SEQUENCE [LARGE SCALE GENOMIC DNA]</scope>
    <source>
        <strain evidence="2">KCTC 42247</strain>
    </source>
</reference>
<dbReference type="Gene3D" id="3.10.450.50">
    <property type="match status" value="1"/>
</dbReference>